<dbReference type="InterPro" id="IPR019088">
    <property type="entry name" value="CHP02186-rel_TM"/>
</dbReference>
<protein>
    <recommendedName>
        <fullName evidence="5">Transmembrane protein</fullName>
    </recommendedName>
</protein>
<keyword evidence="2" id="KW-0732">Signal</keyword>
<accession>A0A7L9WMI7</accession>
<dbReference type="AlphaFoldDB" id="A0A7L9WMI7"/>
<keyword evidence="4" id="KW-1185">Reference proteome</keyword>
<keyword evidence="1" id="KW-0472">Membrane</keyword>
<sequence length="258" mass="28762">MRALTLLAALVITLLPATRSIAQEEEVVLGLSQNRVAINANFDGSEILIFGAVKRDSVPIHPQLDVIVTVAGPNEPLNVMRKERRAGIWVNTAQVTIRQAPSFYAVSTTGPLSHILTQTEDLRHRISIPRAIRSITSSDEVLDEDNFVNALIRLREKQGTYLLQEKAVRLDEQTLFNTRVALPSNLTEGVYRVDVYLLRGGNVITSYETSLRVGKVGLEQWLYDLSHEQAIAYALLAIFIAVISGWAASELFRMIRNQ</sequence>
<keyword evidence="1" id="KW-0812">Transmembrane</keyword>
<keyword evidence="1" id="KW-1133">Transmembrane helix</keyword>
<evidence type="ECO:0000256" key="2">
    <source>
        <dbReference type="SAM" id="SignalP"/>
    </source>
</evidence>
<reference evidence="3 4" key="1">
    <citation type="submission" date="2019-10" db="EMBL/GenBank/DDBJ databases">
        <title>Pseudopuniceibacterium sp. HQ09 islated from Antarctica.</title>
        <authorList>
            <person name="Liao L."/>
            <person name="Su S."/>
            <person name="Chen B."/>
            <person name="Yu Y."/>
        </authorList>
    </citation>
    <scope>NUCLEOTIDE SEQUENCE [LARGE SCALE GENOMIC DNA]</scope>
    <source>
        <strain evidence="3 4">HQ09</strain>
    </source>
</reference>
<gene>
    <name evidence="3" type="ORF">F3W81_12600</name>
</gene>
<evidence type="ECO:0000256" key="1">
    <source>
        <dbReference type="SAM" id="Phobius"/>
    </source>
</evidence>
<evidence type="ECO:0000313" key="4">
    <source>
        <dbReference type="Proteomes" id="UP000594118"/>
    </source>
</evidence>
<dbReference type="Proteomes" id="UP000594118">
    <property type="component" value="Chromosome"/>
</dbReference>
<dbReference type="RefSeq" id="WP_193079507.1">
    <property type="nucleotide sequence ID" value="NZ_CP045201.1"/>
</dbReference>
<name>A0A7L9WMI7_9RHOB</name>
<evidence type="ECO:0000313" key="3">
    <source>
        <dbReference type="EMBL" id="QOL81591.1"/>
    </source>
</evidence>
<feature type="transmembrane region" description="Helical" evidence="1">
    <location>
        <begin position="230"/>
        <end position="248"/>
    </location>
</feature>
<feature type="chain" id="PRO_5032405829" description="Transmembrane protein" evidence="2">
    <location>
        <begin position="23"/>
        <end position="258"/>
    </location>
</feature>
<organism evidence="3 4">
    <name type="scientific">Pseudooceanicola spongiae</name>
    <dbReference type="NCBI Taxonomy" id="2613965"/>
    <lineage>
        <taxon>Bacteria</taxon>
        <taxon>Pseudomonadati</taxon>
        <taxon>Pseudomonadota</taxon>
        <taxon>Alphaproteobacteria</taxon>
        <taxon>Rhodobacterales</taxon>
        <taxon>Paracoccaceae</taxon>
        <taxon>Pseudooceanicola</taxon>
    </lineage>
</organism>
<dbReference type="Pfam" id="PF09608">
    <property type="entry name" value="Alph_Pro_TM"/>
    <property type="match status" value="1"/>
</dbReference>
<dbReference type="EMBL" id="CP045201">
    <property type="protein sequence ID" value="QOL81591.1"/>
    <property type="molecule type" value="Genomic_DNA"/>
</dbReference>
<evidence type="ECO:0008006" key="5">
    <source>
        <dbReference type="Google" id="ProtNLM"/>
    </source>
</evidence>
<feature type="signal peptide" evidence="2">
    <location>
        <begin position="1"/>
        <end position="22"/>
    </location>
</feature>
<proteinExistence type="predicted"/>
<dbReference type="KEGG" id="pshq:F3W81_12600"/>